<dbReference type="EMBL" id="JAPWGL010000001">
    <property type="protein sequence ID" value="MCZ4221824.1"/>
    <property type="molecule type" value="Genomic_DNA"/>
</dbReference>
<evidence type="ECO:0000313" key="3">
    <source>
        <dbReference type="EMBL" id="MCZ4221824.1"/>
    </source>
</evidence>
<sequence length="250" mass="28475">MQHVFNAYSAYYDLIYKDKDYLKEAGYIIDLIKKHHNCANDIIEFGSGTGKHANLFSLGGFNVTGVEPSAEMIKIAQTKTKPNLSFVQASIESYYGQHTFDVALSLFHVISYLTDNEALKTAFKNVNNCLKKGGLFIFDVWYTPAVLTQLPEKRVKTIENDEIKLIRNAEPDINWNSNIVEVVYTIEVFNKLLHKTEYITETHKMRHFSIPELLLLAEVCGFEHLTTQEFLSGKTPGADTWGICIVLRKL</sequence>
<dbReference type="GO" id="GO:0008168">
    <property type="term" value="F:methyltransferase activity"/>
    <property type="evidence" value="ECO:0007669"/>
    <property type="project" value="UniProtKB-KW"/>
</dbReference>
<dbReference type="SUPFAM" id="SSF53335">
    <property type="entry name" value="S-adenosyl-L-methionine-dependent methyltransferases"/>
    <property type="match status" value="1"/>
</dbReference>
<keyword evidence="1" id="KW-0808">Transferase</keyword>
<name>A0ABT4KSB9_9SPHI</name>
<dbReference type="Gene3D" id="3.40.50.150">
    <property type="entry name" value="Vaccinia Virus protein VP39"/>
    <property type="match status" value="1"/>
</dbReference>
<dbReference type="Pfam" id="PF13649">
    <property type="entry name" value="Methyltransf_25"/>
    <property type="match status" value="1"/>
</dbReference>
<dbReference type="GO" id="GO:0032259">
    <property type="term" value="P:methylation"/>
    <property type="evidence" value="ECO:0007669"/>
    <property type="project" value="UniProtKB-KW"/>
</dbReference>
<dbReference type="CDD" id="cd02440">
    <property type="entry name" value="AdoMet_MTases"/>
    <property type="match status" value="1"/>
</dbReference>
<keyword evidence="4" id="KW-1185">Reference proteome</keyword>
<feature type="domain" description="Methyltransferase" evidence="2">
    <location>
        <begin position="42"/>
        <end position="134"/>
    </location>
</feature>
<comment type="caution">
    <text evidence="3">The sequence shown here is derived from an EMBL/GenBank/DDBJ whole genome shotgun (WGS) entry which is preliminary data.</text>
</comment>
<dbReference type="InterPro" id="IPR041698">
    <property type="entry name" value="Methyltransf_25"/>
</dbReference>
<organism evidence="3 4">
    <name type="scientific">Pedobacter rhodius</name>
    <dbReference type="NCBI Taxonomy" id="3004098"/>
    <lineage>
        <taxon>Bacteria</taxon>
        <taxon>Pseudomonadati</taxon>
        <taxon>Bacteroidota</taxon>
        <taxon>Sphingobacteriia</taxon>
        <taxon>Sphingobacteriales</taxon>
        <taxon>Sphingobacteriaceae</taxon>
        <taxon>Pedobacter</taxon>
    </lineage>
</organism>
<accession>A0ABT4KSB9</accession>
<reference evidence="3" key="1">
    <citation type="submission" date="2022-12" db="EMBL/GenBank/DDBJ databases">
        <title>Genome sequence of SJ11.</title>
        <authorList>
            <person name="Woo H."/>
        </authorList>
    </citation>
    <scope>NUCLEOTIDE SEQUENCE</scope>
    <source>
        <strain evidence="3">SJ11</strain>
    </source>
</reference>
<dbReference type="RefSeq" id="WP_269413660.1">
    <property type="nucleotide sequence ID" value="NZ_JAPWGL010000001.1"/>
</dbReference>
<keyword evidence="3" id="KW-0489">Methyltransferase</keyword>
<evidence type="ECO:0000259" key="2">
    <source>
        <dbReference type="Pfam" id="PF13649"/>
    </source>
</evidence>
<dbReference type="InterPro" id="IPR029063">
    <property type="entry name" value="SAM-dependent_MTases_sf"/>
</dbReference>
<dbReference type="Gene3D" id="2.20.130.10">
    <property type="entry name" value="CAC2371-like domains"/>
    <property type="match status" value="1"/>
</dbReference>
<evidence type="ECO:0000313" key="4">
    <source>
        <dbReference type="Proteomes" id="UP001144341"/>
    </source>
</evidence>
<proteinExistence type="predicted"/>
<evidence type="ECO:0000256" key="1">
    <source>
        <dbReference type="ARBA" id="ARBA00022679"/>
    </source>
</evidence>
<dbReference type="Proteomes" id="UP001144341">
    <property type="component" value="Unassembled WGS sequence"/>
</dbReference>
<gene>
    <name evidence="3" type="ORF">O0931_00785</name>
</gene>
<dbReference type="PANTHER" id="PTHR43861">
    <property type="entry name" value="TRANS-ACONITATE 2-METHYLTRANSFERASE-RELATED"/>
    <property type="match status" value="1"/>
</dbReference>
<protein>
    <submittedName>
        <fullName evidence="3">Class I SAM-dependent methyltransferase</fullName>
    </submittedName>
</protein>